<feature type="signal peptide" evidence="1">
    <location>
        <begin position="1"/>
        <end position="26"/>
    </location>
</feature>
<dbReference type="PROSITE" id="PS50025">
    <property type="entry name" value="LAM_G_DOMAIN"/>
    <property type="match status" value="1"/>
</dbReference>
<proteinExistence type="predicted"/>
<dbReference type="InterPro" id="IPR013320">
    <property type="entry name" value="ConA-like_dom_sf"/>
</dbReference>
<feature type="domain" description="Laminin G" evidence="2">
    <location>
        <begin position="81"/>
        <end position="239"/>
    </location>
</feature>
<evidence type="ECO:0000259" key="2">
    <source>
        <dbReference type="PROSITE" id="PS50025"/>
    </source>
</evidence>
<feature type="chain" id="PRO_5047130416" description="Laminin G domain-containing protein" evidence="1">
    <location>
        <begin position="27"/>
        <end position="239"/>
    </location>
</feature>
<gene>
    <name evidence="3" type="ORF">Adu01nite_63720</name>
</gene>
<dbReference type="InterPro" id="IPR001791">
    <property type="entry name" value="Laminin_G"/>
</dbReference>
<evidence type="ECO:0000313" key="3">
    <source>
        <dbReference type="EMBL" id="GIE05022.1"/>
    </source>
</evidence>
<keyword evidence="1" id="KW-0732">Signal</keyword>
<keyword evidence="4" id="KW-1185">Reference proteome</keyword>
<evidence type="ECO:0000313" key="4">
    <source>
        <dbReference type="Proteomes" id="UP000637628"/>
    </source>
</evidence>
<sequence>MRNRRLWIVTLAASIVAVTAGVPARADGGFTVAHWAMNEPSGAQVMYDSSGYGLNGSIGGEVVTARDSGDGYGYGFGRLDPDTPPTHPQHLVVVPGYAALNPGDRDFSVSLRLRTPYQFGNVIQKGQATVAGGSFKIQIPGGKVQCWFRGSAGQVLVTAPRPVNDSRWHTITCTRYSTGVAVAIDGVVAASKAGPTGTIANNWPLSIGGKTNCDQVEVGCDYFAGDLDWVQIDAAGHDW</sequence>
<dbReference type="Proteomes" id="UP000637628">
    <property type="component" value="Unassembled WGS sequence"/>
</dbReference>
<organism evidence="3 4">
    <name type="scientific">Paractinoplanes durhamensis</name>
    <dbReference type="NCBI Taxonomy" id="113563"/>
    <lineage>
        <taxon>Bacteria</taxon>
        <taxon>Bacillati</taxon>
        <taxon>Actinomycetota</taxon>
        <taxon>Actinomycetes</taxon>
        <taxon>Micromonosporales</taxon>
        <taxon>Micromonosporaceae</taxon>
        <taxon>Paractinoplanes</taxon>
    </lineage>
</organism>
<dbReference type="RefSeq" id="WP_203732300.1">
    <property type="nucleotide sequence ID" value="NZ_BAAATX010000012.1"/>
</dbReference>
<protein>
    <recommendedName>
        <fullName evidence="2">Laminin G domain-containing protein</fullName>
    </recommendedName>
</protein>
<reference evidence="3 4" key="1">
    <citation type="submission" date="2021-01" db="EMBL/GenBank/DDBJ databases">
        <title>Whole genome shotgun sequence of Actinoplanes durhamensis NBRC 14914.</title>
        <authorList>
            <person name="Komaki H."/>
            <person name="Tamura T."/>
        </authorList>
    </citation>
    <scope>NUCLEOTIDE SEQUENCE [LARGE SCALE GENOMIC DNA]</scope>
    <source>
        <strain evidence="3 4">NBRC 14914</strain>
    </source>
</reference>
<dbReference type="CDD" id="cd00110">
    <property type="entry name" value="LamG"/>
    <property type="match status" value="1"/>
</dbReference>
<comment type="caution">
    <text evidence="3">The sequence shown here is derived from an EMBL/GenBank/DDBJ whole genome shotgun (WGS) entry which is preliminary data.</text>
</comment>
<evidence type="ECO:0000256" key="1">
    <source>
        <dbReference type="SAM" id="SignalP"/>
    </source>
</evidence>
<dbReference type="Gene3D" id="2.60.120.200">
    <property type="match status" value="1"/>
</dbReference>
<dbReference type="Pfam" id="PF13385">
    <property type="entry name" value="Laminin_G_3"/>
    <property type="match status" value="1"/>
</dbReference>
<accession>A0ABQ3Z5B5</accession>
<name>A0ABQ3Z5B5_9ACTN</name>
<dbReference type="EMBL" id="BOML01000051">
    <property type="protein sequence ID" value="GIE05022.1"/>
    <property type="molecule type" value="Genomic_DNA"/>
</dbReference>
<dbReference type="SUPFAM" id="SSF49899">
    <property type="entry name" value="Concanavalin A-like lectins/glucanases"/>
    <property type="match status" value="1"/>
</dbReference>